<dbReference type="Proteomes" id="UP001430848">
    <property type="component" value="Unassembled WGS sequence"/>
</dbReference>
<dbReference type="EMBL" id="JAKNSF020000052">
    <property type="protein sequence ID" value="KAK7725192.1"/>
    <property type="molecule type" value="Genomic_DNA"/>
</dbReference>
<evidence type="ECO:0000313" key="2">
    <source>
        <dbReference type="EMBL" id="KAK7725192.1"/>
    </source>
</evidence>
<gene>
    <name evidence="2" type="ORF">SLS63_008309</name>
</gene>
<evidence type="ECO:0000313" key="3">
    <source>
        <dbReference type="Proteomes" id="UP001430848"/>
    </source>
</evidence>
<evidence type="ECO:0000256" key="1">
    <source>
        <dbReference type="SAM" id="MobiDB-lite"/>
    </source>
</evidence>
<reference evidence="2 3" key="1">
    <citation type="submission" date="2024-02" db="EMBL/GenBank/DDBJ databases">
        <title>De novo assembly and annotation of 12 fungi associated with fruit tree decline syndrome in Ontario, Canada.</title>
        <authorList>
            <person name="Sulman M."/>
            <person name="Ellouze W."/>
            <person name="Ilyukhin E."/>
        </authorList>
    </citation>
    <scope>NUCLEOTIDE SEQUENCE [LARGE SCALE GENOMIC DNA]</scope>
    <source>
        <strain evidence="2 3">M169</strain>
    </source>
</reference>
<keyword evidence="3" id="KW-1185">Reference proteome</keyword>
<proteinExistence type="predicted"/>
<comment type="caution">
    <text evidence="2">The sequence shown here is derived from an EMBL/GenBank/DDBJ whole genome shotgun (WGS) entry which is preliminary data.</text>
</comment>
<name>A0ABR1P2U7_DIAER</name>
<sequence>MTTTIYDSFNQALPSFLQLGTQVEIRAKPSGTTTAECTPPSCGINIPLKHWADLASDLCLEKYKDELRSAFLPTVDSFIEFKSEADVADASTLYLTHPVHVAYQLVHSSDQDRRVDQLTIPLRRMTPSSRVDRAYFSGRPSNEETPGNSSNVFAVLEYKKFQGLSRDQFNRGMVSNSSDFGTSLKYPRFVKQDSNATVFLQQATHYAMRYRTPFVALCDYNTLILLVMTKVEKNHGGQYTYLTMVENPSKMRKAYLGFLLAAKLHAQNNNDWRKSREGEDLFAKGETWKQEILSDELRKQAERTSRNPNPIHDVSSSQDTDATVVEDG</sequence>
<feature type="region of interest" description="Disordered" evidence="1">
    <location>
        <begin position="299"/>
        <end position="328"/>
    </location>
</feature>
<organism evidence="2 3">
    <name type="scientific">Diaporthe eres</name>
    <name type="common">Phomopsis oblonga</name>
    <dbReference type="NCBI Taxonomy" id="83184"/>
    <lineage>
        <taxon>Eukaryota</taxon>
        <taxon>Fungi</taxon>
        <taxon>Dikarya</taxon>
        <taxon>Ascomycota</taxon>
        <taxon>Pezizomycotina</taxon>
        <taxon>Sordariomycetes</taxon>
        <taxon>Sordariomycetidae</taxon>
        <taxon>Diaporthales</taxon>
        <taxon>Diaporthaceae</taxon>
        <taxon>Diaporthe</taxon>
        <taxon>Diaporthe eres species complex</taxon>
    </lineage>
</organism>
<protein>
    <submittedName>
        <fullName evidence="2">Uncharacterized protein</fullName>
    </submittedName>
</protein>
<accession>A0ABR1P2U7</accession>